<evidence type="ECO:0000313" key="4">
    <source>
        <dbReference type="Proteomes" id="UP000626092"/>
    </source>
</evidence>
<comment type="caution">
    <text evidence="3">The sequence shown here is derived from an EMBL/GenBank/DDBJ whole genome shotgun (WGS) entry which is preliminary data.</text>
</comment>
<evidence type="ECO:0000256" key="1">
    <source>
        <dbReference type="SAM" id="MobiDB-lite"/>
    </source>
</evidence>
<dbReference type="CDD" id="cd01029">
    <property type="entry name" value="TOPRIM_primases"/>
    <property type="match status" value="1"/>
</dbReference>
<protein>
    <recommendedName>
        <fullName evidence="2">Toprim domain-containing protein</fullName>
    </recommendedName>
</protein>
<name>A0A834L8A1_RHOSS</name>
<dbReference type="GO" id="GO:0003697">
    <property type="term" value="F:single-stranded DNA binding"/>
    <property type="evidence" value="ECO:0007669"/>
    <property type="project" value="InterPro"/>
</dbReference>
<dbReference type="Proteomes" id="UP000626092">
    <property type="component" value="Unassembled WGS sequence"/>
</dbReference>
<dbReference type="InterPro" id="IPR027032">
    <property type="entry name" value="Twinkle-like"/>
</dbReference>
<dbReference type="GO" id="GO:0043139">
    <property type="term" value="F:5'-3' DNA helicase activity"/>
    <property type="evidence" value="ECO:0007669"/>
    <property type="project" value="InterPro"/>
</dbReference>
<reference evidence="3" key="1">
    <citation type="submission" date="2019-11" db="EMBL/GenBank/DDBJ databases">
        <authorList>
            <person name="Liu Y."/>
            <person name="Hou J."/>
            <person name="Li T.-Q."/>
            <person name="Guan C.-H."/>
            <person name="Wu X."/>
            <person name="Wu H.-Z."/>
            <person name="Ling F."/>
            <person name="Zhang R."/>
            <person name="Shi X.-G."/>
            <person name="Ren J.-P."/>
            <person name="Chen E.-F."/>
            <person name="Sun J.-M."/>
        </authorList>
    </citation>
    <scope>NUCLEOTIDE SEQUENCE</scope>
    <source>
        <strain evidence="3">Adult_tree_wgs_1</strain>
        <tissue evidence="3">Leaves</tissue>
    </source>
</reference>
<feature type="region of interest" description="Disordered" evidence="1">
    <location>
        <begin position="1"/>
        <end position="73"/>
    </location>
</feature>
<gene>
    <name evidence="3" type="ORF">RHSIM_Rhsim13G0124700</name>
</gene>
<dbReference type="PANTHER" id="PTHR12873">
    <property type="entry name" value="T7-LIKE MITOCHONDRIAL DNA HELICASE"/>
    <property type="match status" value="1"/>
</dbReference>
<evidence type="ECO:0000313" key="3">
    <source>
        <dbReference type="EMBL" id="KAF7121303.1"/>
    </source>
</evidence>
<dbReference type="OrthoDB" id="275278at2759"/>
<dbReference type="Gene3D" id="3.40.1360.10">
    <property type="match status" value="1"/>
</dbReference>
<sequence length="480" mass="53933">MEQGSFRERETARERLKNLATPGEEKHDSSSPVSESPNPRYSFILNSTSPLQHNNQNSNEEDDDTHINLFTLPPYSSSSPSPPSFQLFCKTSECSPFSLCISECRSTSHATAAPPVFSHSFLNFFKVNHGYDEEKETSDSSKLRILKQKVEGLEINCDSYEPGRYEVLVCPKCKGGQSLDRGLSFHISENGDFATWKCSSVECGWAGQWCQVLAEDIASCNRVKVNCTGLMTVESLRLVPVGEKLISYFAERKISEDVLQRNAVMQISGNQNAIAFTYRRNEVLVTCKYRSLDKKFWQVLCLIVDFKHSCDQFTGAGEALRVAVVIHVLLREKCKERIFYGLDDIKGADEIIIVEGEIDKLSMEESGFLNCVSVPDGAPAKVSAKLPSLEKDSGFQYLWNCKEHLDKASRIILATDGDPPGNALAEELARRLGRERCWRVRWPKKGEFSYYKDANEVLMNLGSAALRDVVHSAELYSMHN</sequence>
<feature type="compositionally biased region" description="Polar residues" evidence="1">
    <location>
        <begin position="30"/>
        <end position="58"/>
    </location>
</feature>
<keyword evidence="4" id="KW-1185">Reference proteome</keyword>
<dbReference type="Pfam" id="PF13662">
    <property type="entry name" value="Toprim_4"/>
    <property type="match status" value="1"/>
</dbReference>
<evidence type="ECO:0000259" key="2">
    <source>
        <dbReference type="SMART" id="SM00493"/>
    </source>
</evidence>
<dbReference type="EMBL" id="WJXA01000013">
    <property type="protein sequence ID" value="KAF7121303.1"/>
    <property type="molecule type" value="Genomic_DNA"/>
</dbReference>
<feature type="compositionally biased region" description="Basic and acidic residues" evidence="1">
    <location>
        <begin position="1"/>
        <end position="29"/>
    </location>
</feature>
<dbReference type="PANTHER" id="PTHR12873:SF6">
    <property type="entry name" value="TOPRIM DOMAIN-CONTAINING PROTEIN"/>
    <property type="match status" value="1"/>
</dbReference>
<accession>A0A834L8A1</accession>
<dbReference type="AlphaFoldDB" id="A0A834L8A1"/>
<dbReference type="SMART" id="SM00493">
    <property type="entry name" value="TOPRIM"/>
    <property type="match status" value="1"/>
</dbReference>
<dbReference type="SUPFAM" id="SSF56731">
    <property type="entry name" value="DNA primase core"/>
    <property type="match status" value="1"/>
</dbReference>
<dbReference type="InterPro" id="IPR034154">
    <property type="entry name" value="TOPRIM_DnaG/twinkle"/>
</dbReference>
<feature type="domain" description="Toprim" evidence="2">
    <location>
        <begin position="349"/>
        <end position="437"/>
    </location>
</feature>
<dbReference type="InterPro" id="IPR006171">
    <property type="entry name" value="TOPRIM_dom"/>
</dbReference>
<proteinExistence type="predicted"/>
<organism evidence="3 4">
    <name type="scientific">Rhododendron simsii</name>
    <name type="common">Sims's rhododendron</name>
    <dbReference type="NCBI Taxonomy" id="118357"/>
    <lineage>
        <taxon>Eukaryota</taxon>
        <taxon>Viridiplantae</taxon>
        <taxon>Streptophyta</taxon>
        <taxon>Embryophyta</taxon>
        <taxon>Tracheophyta</taxon>
        <taxon>Spermatophyta</taxon>
        <taxon>Magnoliopsida</taxon>
        <taxon>eudicotyledons</taxon>
        <taxon>Gunneridae</taxon>
        <taxon>Pentapetalae</taxon>
        <taxon>asterids</taxon>
        <taxon>Ericales</taxon>
        <taxon>Ericaceae</taxon>
        <taxon>Ericoideae</taxon>
        <taxon>Rhodoreae</taxon>
        <taxon>Rhododendron</taxon>
    </lineage>
</organism>